<organism evidence="1">
    <name type="scientific">Arundo donax</name>
    <name type="common">Giant reed</name>
    <name type="synonym">Donax arundinaceus</name>
    <dbReference type="NCBI Taxonomy" id="35708"/>
    <lineage>
        <taxon>Eukaryota</taxon>
        <taxon>Viridiplantae</taxon>
        <taxon>Streptophyta</taxon>
        <taxon>Embryophyta</taxon>
        <taxon>Tracheophyta</taxon>
        <taxon>Spermatophyta</taxon>
        <taxon>Magnoliopsida</taxon>
        <taxon>Liliopsida</taxon>
        <taxon>Poales</taxon>
        <taxon>Poaceae</taxon>
        <taxon>PACMAD clade</taxon>
        <taxon>Arundinoideae</taxon>
        <taxon>Arundineae</taxon>
        <taxon>Arundo</taxon>
    </lineage>
</organism>
<sequence length="97" mass="11486">MMRKRWRITFILKDRIPSRNPSRNQEDDESSGAWSDEILVYRSSNVRLWVSEFSLWFNAIPVHSQRCIGYLGRVKNSRHLIDAKSRPIVFTNHVTVL</sequence>
<dbReference type="AlphaFoldDB" id="A0A0A9GU76"/>
<reference evidence="1" key="2">
    <citation type="journal article" date="2015" name="Data Brief">
        <title>Shoot transcriptome of the giant reed, Arundo donax.</title>
        <authorList>
            <person name="Barrero R.A."/>
            <person name="Guerrero F.D."/>
            <person name="Moolhuijzen P."/>
            <person name="Goolsby J.A."/>
            <person name="Tidwell J."/>
            <person name="Bellgard S.E."/>
            <person name="Bellgard M.I."/>
        </authorList>
    </citation>
    <scope>NUCLEOTIDE SEQUENCE</scope>
    <source>
        <tissue evidence="1">Shoot tissue taken approximately 20 cm above the soil surface</tissue>
    </source>
</reference>
<accession>A0A0A9GU76</accession>
<evidence type="ECO:0000313" key="1">
    <source>
        <dbReference type="EMBL" id="JAE24128.1"/>
    </source>
</evidence>
<protein>
    <submittedName>
        <fullName evidence="1">Ddx47, MGC81303</fullName>
    </submittedName>
</protein>
<dbReference type="EMBL" id="GBRH01173768">
    <property type="protein sequence ID" value="JAE24128.1"/>
    <property type="molecule type" value="Transcribed_RNA"/>
</dbReference>
<reference evidence="1" key="1">
    <citation type="submission" date="2014-09" db="EMBL/GenBank/DDBJ databases">
        <authorList>
            <person name="Magalhaes I.L.F."/>
            <person name="Oliveira U."/>
            <person name="Santos F.R."/>
            <person name="Vidigal T.H.D.A."/>
            <person name="Brescovit A.D."/>
            <person name="Santos A.J."/>
        </authorList>
    </citation>
    <scope>NUCLEOTIDE SEQUENCE</scope>
    <source>
        <tissue evidence="1">Shoot tissue taken approximately 20 cm above the soil surface</tissue>
    </source>
</reference>
<name>A0A0A9GU76_ARUDO</name>
<proteinExistence type="predicted"/>